<dbReference type="PANTHER" id="PTHR31620:SF14">
    <property type="entry name" value="PROTEIN RETICULATA-RELATED 4, CHLOROPLASTIC"/>
    <property type="match status" value="1"/>
</dbReference>
<sequence length="394" mass="41873">MAFPSPTSLSSSGYPAPIHLRLQPLPSVPPPHPTLLPFPRSLPLHLPSLHLARPRLPPIPLASSGISGIGGDDDLTPSGGDDDLPPSGGGGGGGDEGDDGSAGGDGDDASVNRKEALFVLAQLGRKLESLPADLAAAVEGGRMPGEIVRRFVDLEASPLFRWLMQFGGFKERLLADDLFLTKVGIECGVGIFTKTAAEYEKRRENFVKELDFVVADVIMAIVADFMLVWLPAPTVSLRPPLAVNSGAIAKFFYNCPDNAFQVALAGSSYSLLQRVGAIVRNGAKLFAVGTSASLIGTGATNALIKARQAVSKDFDGEVENIPIVATSVAYGVYMAVSSNLRYQILAGVIEQRMLEPLLHRHKLVLSAMCFAVRTGNTFLGSLLWVDYARWIGVQ</sequence>
<keyword evidence="8" id="KW-0472">Membrane</keyword>
<proteinExistence type="inferred from homology"/>
<dbReference type="EMBL" id="PQIB02000003">
    <property type="protein sequence ID" value="RLN29828.1"/>
    <property type="molecule type" value="Genomic_DNA"/>
</dbReference>
<keyword evidence="7" id="KW-1133">Transmembrane helix</keyword>
<gene>
    <name evidence="10" type="ORF">C2845_PM05G24080</name>
</gene>
<dbReference type="STRING" id="4540.A0A3L6T2J3"/>
<name>A0A3L6T2J3_PANMI</name>
<dbReference type="Pfam" id="PF11891">
    <property type="entry name" value="RETICULATA-like"/>
    <property type="match status" value="1"/>
</dbReference>
<evidence type="ECO:0000256" key="7">
    <source>
        <dbReference type="ARBA" id="ARBA00022989"/>
    </source>
</evidence>
<evidence type="ECO:0000256" key="3">
    <source>
        <dbReference type="ARBA" id="ARBA00022528"/>
    </source>
</evidence>
<keyword evidence="3" id="KW-0150">Chloroplast</keyword>
<evidence type="ECO:0000256" key="4">
    <source>
        <dbReference type="ARBA" id="ARBA00022640"/>
    </source>
</evidence>
<keyword evidence="11" id="KW-1185">Reference proteome</keyword>
<keyword evidence="4" id="KW-0934">Plastid</keyword>
<organism evidence="10 11">
    <name type="scientific">Panicum miliaceum</name>
    <name type="common">Proso millet</name>
    <name type="synonym">Broomcorn millet</name>
    <dbReference type="NCBI Taxonomy" id="4540"/>
    <lineage>
        <taxon>Eukaryota</taxon>
        <taxon>Viridiplantae</taxon>
        <taxon>Streptophyta</taxon>
        <taxon>Embryophyta</taxon>
        <taxon>Tracheophyta</taxon>
        <taxon>Spermatophyta</taxon>
        <taxon>Magnoliopsida</taxon>
        <taxon>Liliopsida</taxon>
        <taxon>Poales</taxon>
        <taxon>Poaceae</taxon>
        <taxon>PACMAD clade</taxon>
        <taxon>Panicoideae</taxon>
        <taxon>Panicodae</taxon>
        <taxon>Paniceae</taxon>
        <taxon>Panicinae</taxon>
        <taxon>Panicum</taxon>
        <taxon>Panicum sect. Panicum</taxon>
    </lineage>
</organism>
<keyword evidence="5" id="KW-0812">Transmembrane</keyword>
<feature type="compositionally biased region" description="Acidic residues" evidence="9">
    <location>
        <begin position="71"/>
        <end position="84"/>
    </location>
</feature>
<evidence type="ECO:0000313" key="10">
    <source>
        <dbReference type="EMBL" id="RLN29828.1"/>
    </source>
</evidence>
<reference evidence="11" key="1">
    <citation type="journal article" date="2019" name="Nat. Commun.">
        <title>The genome of broomcorn millet.</title>
        <authorList>
            <person name="Zou C."/>
            <person name="Miki D."/>
            <person name="Li D."/>
            <person name="Tang Q."/>
            <person name="Xiao L."/>
            <person name="Rajput S."/>
            <person name="Deng P."/>
            <person name="Jia W."/>
            <person name="Huang R."/>
            <person name="Zhang M."/>
            <person name="Sun Y."/>
            <person name="Hu J."/>
            <person name="Fu X."/>
            <person name="Schnable P.S."/>
            <person name="Li F."/>
            <person name="Zhang H."/>
            <person name="Feng B."/>
            <person name="Zhu X."/>
            <person name="Liu R."/>
            <person name="Schnable J.C."/>
            <person name="Zhu J.-K."/>
            <person name="Zhang H."/>
        </authorList>
    </citation>
    <scope>NUCLEOTIDE SEQUENCE [LARGE SCALE GENOMIC DNA]</scope>
</reference>
<feature type="region of interest" description="Disordered" evidence="9">
    <location>
        <begin position="62"/>
        <end position="108"/>
    </location>
</feature>
<evidence type="ECO:0000256" key="8">
    <source>
        <dbReference type="ARBA" id="ARBA00023136"/>
    </source>
</evidence>
<evidence type="ECO:0000313" key="11">
    <source>
        <dbReference type="Proteomes" id="UP000275267"/>
    </source>
</evidence>
<evidence type="ECO:0000256" key="2">
    <source>
        <dbReference type="ARBA" id="ARBA00010793"/>
    </source>
</evidence>
<comment type="subcellular location">
    <subcellularLocation>
        <location evidence="1">Plastid</location>
        <location evidence="1">Chloroplast membrane</location>
        <topology evidence="1">Multi-pass membrane protein</topology>
    </subcellularLocation>
</comment>
<evidence type="ECO:0000256" key="9">
    <source>
        <dbReference type="SAM" id="MobiDB-lite"/>
    </source>
</evidence>
<dbReference type="GO" id="GO:0031969">
    <property type="term" value="C:chloroplast membrane"/>
    <property type="evidence" value="ECO:0007669"/>
    <property type="project" value="UniProtKB-SubCell"/>
</dbReference>
<dbReference type="Proteomes" id="UP000275267">
    <property type="component" value="Unassembled WGS sequence"/>
</dbReference>
<comment type="caution">
    <text evidence="10">The sequence shown here is derived from an EMBL/GenBank/DDBJ whole genome shotgun (WGS) entry which is preliminary data.</text>
</comment>
<evidence type="ECO:0000256" key="5">
    <source>
        <dbReference type="ARBA" id="ARBA00022692"/>
    </source>
</evidence>
<evidence type="ECO:0008006" key="12">
    <source>
        <dbReference type="Google" id="ProtNLM"/>
    </source>
</evidence>
<dbReference type="InterPro" id="IPR021825">
    <property type="entry name" value="RETICULATA-related"/>
</dbReference>
<evidence type="ECO:0000256" key="1">
    <source>
        <dbReference type="ARBA" id="ARBA00004508"/>
    </source>
</evidence>
<feature type="compositionally biased region" description="Gly residues" evidence="9">
    <location>
        <begin position="87"/>
        <end position="104"/>
    </location>
</feature>
<protein>
    <recommendedName>
        <fullName evidence="12">Protein RETICULATA-RELATED 4, chloroplastic-like</fullName>
    </recommendedName>
</protein>
<keyword evidence="6" id="KW-0809">Transit peptide</keyword>
<comment type="similarity">
    <text evidence="2">Belongs to the RETICULATA family.</text>
</comment>
<accession>A0A3L6T2J3</accession>
<dbReference type="PANTHER" id="PTHR31620">
    <property type="entry name" value="PROTEIN RETICULATA-RELATED 2, CHLOROPLASTIC-RELATED"/>
    <property type="match status" value="1"/>
</dbReference>
<evidence type="ECO:0000256" key="6">
    <source>
        <dbReference type="ARBA" id="ARBA00022946"/>
    </source>
</evidence>
<dbReference type="AlphaFoldDB" id="A0A3L6T2J3"/>
<dbReference type="OrthoDB" id="205639at2759"/>